<dbReference type="Proteomes" id="UP000887159">
    <property type="component" value="Unassembled WGS sequence"/>
</dbReference>
<feature type="region of interest" description="Disordered" evidence="1">
    <location>
        <begin position="1"/>
        <end position="47"/>
    </location>
</feature>
<comment type="caution">
    <text evidence="2">The sequence shown here is derived from an EMBL/GenBank/DDBJ whole genome shotgun (WGS) entry which is preliminary data.</text>
</comment>
<sequence length="122" mass="13780">MTEFLPRPIALSPHNSKSKAVKRPAAPVTKPAKSNKAKNSTDSDFVFPKKTVKNTPLAEKKEIKTNNSFEALNSDKIDVEEVTPAYKIKPIFMRIFDSYNLVLQDLHRNYTPQLPTPIPKDT</sequence>
<evidence type="ECO:0000313" key="3">
    <source>
        <dbReference type="Proteomes" id="UP000887159"/>
    </source>
</evidence>
<accession>A0A8X7BDD3</accession>
<dbReference type="EMBL" id="BMAU01021375">
    <property type="protein sequence ID" value="GFY26327.1"/>
    <property type="molecule type" value="Genomic_DNA"/>
</dbReference>
<proteinExistence type="predicted"/>
<protein>
    <submittedName>
        <fullName evidence="2">Uncharacterized protein</fullName>
    </submittedName>
</protein>
<keyword evidence="3" id="KW-1185">Reference proteome</keyword>
<dbReference type="AlphaFoldDB" id="A0A8X7BDD3"/>
<organism evidence="2 3">
    <name type="scientific">Trichonephila clavipes</name>
    <name type="common">Golden silk orbweaver</name>
    <name type="synonym">Nephila clavipes</name>
    <dbReference type="NCBI Taxonomy" id="2585209"/>
    <lineage>
        <taxon>Eukaryota</taxon>
        <taxon>Metazoa</taxon>
        <taxon>Ecdysozoa</taxon>
        <taxon>Arthropoda</taxon>
        <taxon>Chelicerata</taxon>
        <taxon>Arachnida</taxon>
        <taxon>Araneae</taxon>
        <taxon>Araneomorphae</taxon>
        <taxon>Entelegynae</taxon>
        <taxon>Araneoidea</taxon>
        <taxon>Nephilidae</taxon>
        <taxon>Trichonephila</taxon>
    </lineage>
</organism>
<evidence type="ECO:0000313" key="2">
    <source>
        <dbReference type="EMBL" id="GFY26327.1"/>
    </source>
</evidence>
<evidence type="ECO:0000256" key="1">
    <source>
        <dbReference type="SAM" id="MobiDB-lite"/>
    </source>
</evidence>
<reference evidence="2" key="1">
    <citation type="submission" date="2020-08" db="EMBL/GenBank/DDBJ databases">
        <title>Multicomponent nature underlies the extraordinary mechanical properties of spider dragline silk.</title>
        <authorList>
            <person name="Kono N."/>
            <person name="Nakamura H."/>
            <person name="Mori M."/>
            <person name="Yoshida Y."/>
            <person name="Ohtoshi R."/>
            <person name="Malay A.D."/>
            <person name="Moran D.A.P."/>
            <person name="Tomita M."/>
            <person name="Numata K."/>
            <person name="Arakawa K."/>
        </authorList>
    </citation>
    <scope>NUCLEOTIDE SEQUENCE</scope>
</reference>
<gene>
    <name evidence="2" type="ORF">TNCV_25241</name>
</gene>
<name>A0A8X7BDD3_TRICX</name>